<dbReference type="OrthoDB" id="3354175at2759"/>
<dbReference type="EMBL" id="LVVM01001521">
    <property type="protein sequence ID" value="OJA18399.1"/>
    <property type="molecule type" value="Genomic_DNA"/>
</dbReference>
<evidence type="ECO:0000313" key="2">
    <source>
        <dbReference type="EMBL" id="OJA18399.1"/>
    </source>
</evidence>
<protein>
    <submittedName>
        <fullName evidence="2">Uncharacterized protein</fullName>
    </submittedName>
</protein>
<evidence type="ECO:0000256" key="1">
    <source>
        <dbReference type="SAM" id="Phobius"/>
    </source>
</evidence>
<comment type="caution">
    <text evidence="2">The sequence shown here is derived from an EMBL/GenBank/DDBJ whole genome shotgun (WGS) entry which is preliminary data.</text>
</comment>
<keyword evidence="1" id="KW-0812">Transmembrane</keyword>
<dbReference type="Proteomes" id="UP000183567">
    <property type="component" value="Unassembled WGS sequence"/>
</dbReference>
<name>A0A1J8QCL4_9AGAM</name>
<proteinExistence type="predicted"/>
<accession>A0A1J8QCL4</accession>
<organism evidence="2 3">
    <name type="scientific">Rhizopogon vesiculosus</name>
    <dbReference type="NCBI Taxonomy" id="180088"/>
    <lineage>
        <taxon>Eukaryota</taxon>
        <taxon>Fungi</taxon>
        <taxon>Dikarya</taxon>
        <taxon>Basidiomycota</taxon>
        <taxon>Agaricomycotina</taxon>
        <taxon>Agaricomycetes</taxon>
        <taxon>Agaricomycetidae</taxon>
        <taxon>Boletales</taxon>
        <taxon>Suillineae</taxon>
        <taxon>Rhizopogonaceae</taxon>
        <taxon>Rhizopogon</taxon>
    </lineage>
</organism>
<keyword evidence="1" id="KW-1133">Transmembrane helix</keyword>
<keyword evidence="1" id="KW-0472">Membrane</keyword>
<keyword evidence="3" id="KW-1185">Reference proteome</keyword>
<sequence>MSGMPLDAAAIMSTVLEGILYGFSILMFVGTMWTLTHKNRTQAVNRPIATVAILLLLLSTAHMIVDIVRIEEGLVKYRDTFKGGPPAFFADVAQVTFVTKNAIYIMQTLLGDGVVVSSIFAC</sequence>
<dbReference type="AlphaFoldDB" id="A0A1J8QCL4"/>
<gene>
    <name evidence="2" type="ORF">AZE42_09781</name>
</gene>
<reference evidence="2 3" key="1">
    <citation type="submission" date="2016-03" db="EMBL/GenBank/DDBJ databases">
        <title>Comparative genomics of the ectomycorrhizal sister species Rhizopogon vinicolor and Rhizopogon vesiculosus (Basidiomycota: Boletales) reveals a divergence of the mating type B locus.</title>
        <authorList>
            <person name="Mujic A.B."/>
            <person name="Kuo A."/>
            <person name="Tritt A."/>
            <person name="Lipzen A."/>
            <person name="Chen C."/>
            <person name="Johnson J."/>
            <person name="Sharma A."/>
            <person name="Barry K."/>
            <person name="Grigoriev I.V."/>
            <person name="Spatafora J.W."/>
        </authorList>
    </citation>
    <scope>NUCLEOTIDE SEQUENCE [LARGE SCALE GENOMIC DNA]</scope>
    <source>
        <strain evidence="2 3">AM-OR11-056</strain>
    </source>
</reference>
<evidence type="ECO:0000313" key="3">
    <source>
        <dbReference type="Proteomes" id="UP000183567"/>
    </source>
</evidence>
<feature type="transmembrane region" description="Helical" evidence="1">
    <location>
        <begin position="12"/>
        <end position="35"/>
    </location>
</feature>
<feature type="transmembrane region" description="Helical" evidence="1">
    <location>
        <begin position="47"/>
        <end position="68"/>
    </location>
</feature>